<gene>
    <name evidence="9" type="primary">Fitm</name>
    <name evidence="9" type="ORF">TNIN_429931</name>
</gene>
<keyword evidence="10" id="KW-1185">Reference proteome</keyword>
<accession>A0A8X7BT28</accession>
<feature type="transmembrane region" description="Helical" evidence="8">
    <location>
        <begin position="318"/>
        <end position="336"/>
    </location>
</feature>
<dbReference type="HAMAP" id="MF_03230">
    <property type="entry name" value="FITM2"/>
    <property type="match status" value="1"/>
</dbReference>
<feature type="transmembrane region" description="Helical" evidence="8">
    <location>
        <begin position="288"/>
        <end position="311"/>
    </location>
</feature>
<evidence type="ECO:0000313" key="9">
    <source>
        <dbReference type="EMBL" id="GFY42198.1"/>
    </source>
</evidence>
<dbReference type="Pfam" id="PF10261">
    <property type="entry name" value="FIT"/>
    <property type="match status" value="2"/>
</dbReference>
<keyword evidence="6" id="KW-0443">Lipid metabolism</keyword>
<dbReference type="PANTHER" id="PTHR23129">
    <property type="entry name" value="ACYL-COENZYME A DIPHOSPHATASE FITM2"/>
    <property type="match status" value="1"/>
</dbReference>
<dbReference type="GO" id="GO:0010945">
    <property type="term" value="F:coenzyme A diphosphatase activity"/>
    <property type="evidence" value="ECO:0007669"/>
    <property type="project" value="InterPro"/>
</dbReference>
<evidence type="ECO:0000256" key="5">
    <source>
        <dbReference type="ARBA" id="ARBA00022989"/>
    </source>
</evidence>
<protein>
    <submittedName>
        <fullName evidence="9">Fat storage-inducing transmembrane protein</fullName>
    </submittedName>
</protein>
<dbReference type="AlphaFoldDB" id="A0A8X7BT28"/>
<dbReference type="Proteomes" id="UP000886998">
    <property type="component" value="Unassembled WGS sequence"/>
</dbReference>
<evidence type="ECO:0000313" key="10">
    <source>
        <dbReference type="Proteomes" id="UP000886998"/>
    </source>
</evidence>
<dbReference type="PANTHER" id="PTHR23129:SF0">
    <property type="entry name" value="ACYL-COENZYME A DIPHOSPHATASE FITM2"/>
    <property type="match status" value="1"/>
</dbReference>
<dbReference type="OrthoDB" id="5579088at2759"/>
<dbReference type="GO" id="GO:0005789">
    <property type="term" value="C:endoplasmic reticulum membrane"/>
    <property type="evidence" value="ECO:0007669"/>
    <property type="project" value="UniProtKB-SubCell"/>
</dbReference>
<sequence>MGMVYSTKALLQFDENIFTYTSNHATTQLSAFKGRRKKKINMGGVKRQSSARELKWQNFQAKRSGTVGKKPLPDPTTLKNVFLMLIMHVCRKIVLFETEIKITIYLAALVCGSLVGDFTPVPRSYFSRKNNLFNYYFVKWGWAWTLISVSTFLWLTSYVYCCGNKDKIIKHFYRLLIGTAMWFCMTKFFVIIEAYTVGCMHTKYVTKLSCLSSGSTWKGFDISGHAFLLIYCSLLIAEEGKAIRGWERIGDLIRNEEFDEESPLKNLTEDELEHLKENYNKLTPYVRISFIGLTAFILLWDVMLVATIMYFHSMVQKVVGGVIAILVWYFTYKWWYKQPTSPGLPGQGCFKYCELPPPKKMCAH</sequence>
<dbReference type="EMBL" id="BMAV01002953">
    <property type="protein sequence ID" value="GFY42198.1"/>
    <property type="molecule type" value="Genomic_DNA"/>
</dbReference>
<dbReference type="InterPro" id="IPR046401">
    <property type="entry name" value="FITM1/2"/>
</dbReference>
<evidence type="ECO:0000256" key="7">
    <source>
        <dbReference type="ARBA" id="ARBA00023136"/>
    </source>
</evidence>
<dbReference type="InterPro" id="IPR019388">
    <property type="entry name" value="FIT"/>
</dbReference>
<organism evidence="9 10">
    <name type="scientific">Trichonephila inaurata madagascariensis</name>
    <dbReference type="NCBI Taxonomy" id="2747483"/>
    <lineage>
        <taxon>Eukaryota</taxon>
        <taxon>Metazoa</taxon>
        <taxon>Ecdysozoa</taxon>
        <taxon>Arthropoda</taxon>
        <taxon>Chelicerata</taxon>
        <taxon>Arachnida</taxon>
        <taxon>Araneae</taxon>
        <taxon>Araneomorphae</taxon>
        <taxon>Entelegynae</taxon>
        <taxon>Araneoidea</taxon>
        <taxon>Nephilidae</taxon>
        <taxon>Trichonephila</taxon>
        <taxon>Trichonephila inaurata</taxon>
    </lineage>
</organism>
<proteinExistence type="inferred from homology"/>
<evidence type="ECO:0000256" key="8">
    <source>
        <dbReference type="SAM" id="Phobius"/>
    </source>
</evidence>
<keyword evidence="3" id="KW-0378">Hydrolase</keyword>
<dbReference type="GO" id="GO:0019915">
    <property type="term" value="P:lipid storage"/>
    <property type="evidence" value="ECO:0007669"/>
    <property type="project" value="InterPro"/>
</dbReference>
<feature type="transmembrane region" description="Helical" evidence="8">
    <location>
        <begin position="141"/>
        <end position="160"/>
    </location>
</feature>
<keyword evidence="7 8" id="KW-0472">Membrane</keyword>
<keyword evidence="5 8" id="KW-1133">Transmembrane helix</keyword>
<dbReference type="GO" id="GO:0034389">
    <property type="term" value="P:lipid droplet organization"/>
    <property type="evidence" value="ECO:0007669"/>
    <property type="project" value="InterPro"/>
</dbReference>
<dbReference type="GO" id="GO:0008654">
    <property type="term" value="P:phospholipid biosynthetic process"/>
    <property type="evidence" value="ECO:0007669"/>
    <property type="project" value="TreeGrafter"/>
</dbReference>
<evidence type="ECO:0000256" key="6">
    <source>
        <dbReference type="ARBA" id="ARBA00023098"/>
    </source>
</evidence>
<reference evidence="9" key="1">
    <citation type="submission" date="2020-08" db="EMBL/GenBank/DDBJ databases">
        <title>Multicomponent nature underlies the extraordinary mechanical properties of spider dragline silk.</title>
        <authorList>
            <person name="Kono N."/>
            <person name="Nakamura H."/>
            <person name="Mori M."/>
            <person name="Yoshida Y."/>
            <person name="Ohtoshi R."/>
            <person name="Malay A.D."/>
            <person name="Moran D.A.P."/>
            <person name="Tomita M."/>
            <person name="Numata K."/>
            <person name="Arakawa K."/>
        </authorList>
    </citation>
    <scope>NUCLEOTIDE SEQUENCE</scope>
</reference>
<feature type="transmembrane region" description="Helical" evidence="8">
    <location>
        <begin position="102"/>
        <end position="121"/>
    </location>
</feature>
<evidence type="ECO:0000256" key="4">
    <source>
        <dbReference type="ARBA" id="ARBA00022824"/>
    </source>
</evidence>
<evidence type="ECO:0000256" key="2">
    <source>
        <dbReference type="ARBA" id="ARBA00022692"/>
    </source>
</evidence>
<evidence type="ECO:0000256" key="1">
    <source>
        <dbReference type="ARBA" id="ARBA00004477"/>
    </source>
</evidence>
<comment type="subcellular location">
    <subcellularLocation>
        <location evidence="1">Endoplasmic reticulum membrane</location>
        <topology evidence="1">Multi-pass membrane protein</topology>
    </subcellularLocation>
</comment>
<comment type="caution">
    <text evidence="9">The sequence shown here is derived from an EMBL/GenBank/DDBJ whole genome shotgun (WGS) entry which is preliminary data.</text>
</comment>
<keyword evidence="4" id="KW-0256">Endoplasmic reticulum</keyword>
<evidence type="ECO:0000256" key="3">
    <source>
        <dbReference type="ARBA" id="ARBA00022801"/>
    </source>
</evidence>
<keyword evidence="2 8" id="KW-0812">Transmembrane</keyword>
<name>A0A8X7BT28_9ARAC</name>
<feature type="transmembrane region" description="Helical" evidence="8">
    <location>
        <begin position="172"/>
        <end position="192"/>
    </location>
</feature>